<accession>A0AAJ5JZT7</accession>
<evidence type="ECO:0000256" key="1">
    <source>
        <dbReference type="ARBA" id="ARBA00004141"/>
    </source>
</evidence>
<feature type="transmembrane region" description="Helical" evidence="8">
    <location>
        <begin position="219"/>
        <end position="238"/>
    </location>
</feature>
<dbReference type="AlphaFoldDB" id="A0AAJ5JZT7"/>
<dbReference type="GO" id="GO:0016020">
    <property type="term" value="C:membrane"/>
    <property type="evidence" value="ECO:0007669"/>
    <property type="project" value="UniProtKB-SubCell"/>
</dbReference>
<feature type="transmembrane region" description="Helical" evidence="8">
    <location>
        <begin position="67"/>
        <end position="85"/>
    </location>
</feature>
<evidence type="ECO:0000256" key="3">
    <source>
        <dbReference type="ARBA" id="ARBA00022692"/>
    </source>
</evidence>
<dbReference type="Proteomes" id="UP000536909">
    <property type="component" value="Unassembled WGS sequence"/>
</dbReference>
<comment type="similarity">
    <text evidence="6">Belongs to the MIP/aquaporin (TC 1.A.8) family.</text>
</comment>
<keyword evidence="12" id="KW-1185">Reference proteome</keyword>
<feature type="transmembrane region" description="Helical" evidence="8">
    <location>
        <begin position="42"/>
        <end position="61"/>
    </location>
</feature>
<dbReference type="RefSeq" id="WP_129117368.1">
    <property type="nucleotide sequence ID" value="NZ_BSUI01000012.1"/>
</dbReference>
<evidence type="ECO:0000313" key="9">
    <source>
        <dbReference type="EMBL" id="MBB5293309.1"/>
    </source>
</evidence>
<keyword evidence="3 6" id="KW-0812">Transmembrane</keyword>
<gene>
    <name evidence="10" type="ORF">FCS05_00790</name>
    <name evidence="9" type="ORF">HNQ10_000122</name>
</gene>
<feature type="transmembrane region" description="Helical" evidence="8">
    <location>
        <begin position="113"/>
        <end position="136"/>
    </location>
</feature>
<dbReference type="PANTHER" id="PTHR45724:SF13">
    <property type="entry name" value="AQUAPORIN NIP1-1-RELATED"/>
    <property type="match status" value="1"/>
</dbReference>
<feature type="transmembrane region" description="Helical" evidence="8">
    <location>
        <begin position="148"/>
        <end position="167"/>
    </location>
</feature>
<dbReference type="GO" id="GO:0015267">
    <property type="term" value="F:channel activity"/>
    <property type="evidence" value="ECO:0007669"/>
    <property type="project" value="InterPro"/>
</dbReference>
<evidence type="ECO:0000256" key="8">
    <source>
        <dbReference type="SAM" id="Phobius"/>
    </source>
</evidence>
<proteinExistence type="inferred from homology"/>
<sequence length="258" mass="26338">MSSPEESREGGDTPPDPDPHHRKEAQSGGTGHRIGRALVAEALGTFVLTFASVAALLLAHLGLLPEVAAAALTPGLVVLTMVYALSDVSGAHINPVVTLAFALRGAFPWRLVLPYWVVQFGASVAAGLLMLAFAHVPPPRERVPASGAALLDAGCTALLLVVILATAHRNAKLRPAAGLAVGAAVSLDHFLSSSVSAVAMNPARVFGPALVSGRLAEAWPHLLGPVAGCLAALLLTWATRGPLNAQEHEAAEGNGGEG</sequence>
<feature type="compositionally biased region" description="Basic and acidic residues" evidence="7">
    <location>
        <begin position="1"/>
        <end position="25"/>
    </location>
</feature>
<keyword evidence="2 6" id="KW-0813">Transport</keyword>
<dbReference type="Gene3D" id="1.20.1080.10">
    <property type="entry name" value="Glycerol uptake facilitator protein"/>
    <property type="match status" value="1"/>
</dbReference>
<keyword evidence="4 8" id="KW-1133">Transmembrane helix</keyword>
<name>A0AAJ5JZT7_9DEIO</name>
<reference evidence="10 11" key="1">
    <citation type="submission" date="2019-04" db="EMBL/GenBank/DDBJ databases">
        <title>Deinococcus metalilatus MA1002 mutant No.5.</title>
        <authorList>
            <person name="Park W."/>
            <person name="Park C."/>
        </authorList>
    </citation>
    <scope>NUCLEOTIDE SEQUENCE [LARGE SCALE GENOMIC DNA]</scope>
    <source>
        <strain evidence="10 11">MA1002-m5</strain>
    </source>
</reference>
<dbReference type="PRINTS" id="PR00783">
    <property type="entry name" value="MINTRINSICP"/>
</dbReference>
<comment type="subcellular location">
    <subcellularLocation>
        <location evidence="1">Membrane</location>
        <topology evidence="1">Multi-pass membrane protein</topology>
    </subcellularLocation>
</comment>
<evidence type="ECO:0000313" key="11">
    <source>
        <dbReference type="Proteomes" id="UP000308000"/>
    </source>
</evidence>
<evidence type="ECO:0000256" key="7">
    <source>
        <dbReference type="SAM" id="MobiDB-lite"/>
    </source>
</evidence>
<evidence type="ECO:0000256" key="2">
    <source>
        <dbReference type="ARBA" id="ARBA00022448"/>
    </source>
</evidence>
<dbReference type="InterPro" id="IPR000425">
    <property type="entry name" value="MIP"/>
</dbReference>
<evidence type="ECO:0000313" key="12">
    <source>
        <dbReference type="Proteomes" id="UP000536909"/>
    </source>
</evidence>
<evidence type="ECO:0000313" key="10">
    <source>
        <dbReference type="EMBL" id="TLK32034.1"/>
    </source>
</evidence>
<dbReference type="PANTHER" id="PTHR45724">
    <property type="entry name" value="AQUAPORIN NIP2-1"/>
    <property type="match status" value="1"/>
</dbReference>
<reference evidence="9 12" key="2">
    <citation type="submission" date="2020-08" db="EMBL/GenBank/DDBJ databases">
        <title>Genomic Encyclopedia of Type Strains, Phase IV (KMG-IV): sequencing the most valuable type-strain genomes for metagenomic binning, comparative biology and taxonomic classification.</title>
        <authorList>
            <person name="Goeker M."/>
        </authorList>
    </citation>
    <scope>NUCLEOTIDE SEQUENCE [LARGE SCALE GENOMIC DNA]</scope>
    <source>
        <strain evidence="9 12">DSM 105434</strain>
    </source>
</reference>
<evidence type="ECO:0000256" key="5">
    <source>
        <dbReference type="ARBA" id="ARBA00023136"/>
    </source>
</evidence>
<keyword evidence="5 8" id="KW-0472">Membrane</keyword>
<dbReference type="Proteomes" id="UP000308000">
    <property type="component" value="Unassembled WGS sequence"/>
</dbReference>
<dbReference type="SUPFAM" id="SSF81338">
    <property type="entry name" value="Aquaporin-like"/>
    <property type="match status" value="1"/>
</dbReference>
<dbReference type="InterPro" id="IPR023271">
    <property type="entry name" value="Aquaporin-like"/>
</dbReference>
<dbReference type="Pfam" id="PF00230">
    <property type="entry name" value="MIP"/>
    <property type="match status" value="1"/>
</dbReference>
<evidence type="ECO:0000256" key="6">
    <source>
        <dbReference type="RuleBase" id="RU000477"/>
    </source>
</evidence>
<dbReference type="EMBL" id="JACHFV010000001">
    <property type="protein sequence ID" value="MBB5293309.1"/>
    <property type="molecule type" value="Genomic_DNA"/>
</dbReference>
<comment type="caution">
    <text evidence="10">The sequence shown here is derived from an EMBL/GenBank/DDBJ whole genome shotgun (WGS) entry which is preliminary data.</text>
</comment>
<organism evidence="10 11">
    <name type="scientific">Deinococcus metallilatus</name>
    <dbReference type="NCBI Taxonomy" id="1211322"/>
    <lineage>
        <taxon>Bacteria</taxon>
        <taxon>Thermotogati</taxon>
        <taxon>Deinococcota</taxon>
        <taxon>Deinococci</taxon>
        <taxon>Deinococcales</taxon>
        <taxon>Deinococcaceae</taxon>
        <taxon>Deinococcus</taxon>
    </lineage>
</organism>
<protein>
    <submittedName>
        <fullName evidence="9">Aquaporin Z</fullName>
    </submittedName>
    <submittedName>
        <fullName evidence="10">Aquaporin family protein</fullName>
    </submittedName>
</protein>
<feature type="region of interest" description="Disordered" evidence="7">
    <location>
        <begin position="1"/>
        <end position="31"/>
    </location>
</feature>
<evidence type="ECO:0000256" key="4">
    <source>
        <dbReference type="ARBA" id="ARBA00022989"/>
    </source>
</evidence>
<dbReference type="EMBL" id="VBRC01000001">
    <property type="protein sequence ID" value="TLK32034.1"/>
    <property type="molecule type" value="Genomic_DNA"/>
</dbReference>
<feature type="transmembrane region" description="Helical" evidence="8">
    <location>
        <begin position="179"/>
        <end position="199"/>
    </location>
</feature>
<dbReference type="InterPro" id="IPR034294">
    <property type="entry name" value="Aquaporin_transptr"/>
</dbReference>